<evidence type="ECO:0000313" key="2">
    <source>
        <dbReference type="Proteomes" id="UP000593758"/>
    </source>
</evidence>
<dbReference type="RefSeq" id="WP_193495848.1">
    <property type="nucleotide sequence ID" value="NZ_CP063169.1"/>
</dbReference>
<dbReference type="Proteomes" id="UP000593758">
    <property type="component" value="Chromosome"/>
</dbReference>
<reference evidence="1 2" key="1">
    <citation type="submission" date="2020-10" db="EMBL/GenBank/DDBJ databases">
        <title>Haloactinobacterium sp. RN3S43, a bacterium isolated from saline soil.</title>
        <authorList>
            <person name="Sun J.-Q."/>
        </authorList>
    </citation>
    <scope>NUCLEOTIDE SEQUENCE [LARGE SCALE GENOMIC DNA]</scope>
    <source>
        <strain evidence="1 2">RN3S43</strain>
    </source>
</reference>
<protein>
    <submittedName>
        <fullName evidence="1">Uncharacterized protein</fullName>
    </submittedName>
</protein>
<dbReference type="AlphaFoldDB" id="A0A7M1SS88"/>
<name>A0A7M1SS88_9MICO</name>
<keyword evidence="2" id="KW-1185">Reference proteome</keyword>
<evidence type="ECO:0000313" key="1">
    <source>
        <dbReference type="EMBL" id="QOR69453.1"/>
    </source>
</evidence>
<proteinExistence type="predicted"/>
<sequence>MRALKEMWERADPVPEGLVDALIAAVAAEDLDAELLTLQPAQLADVRGEVAQVLEFTSDSLTLVVRLGQDDDGSRRVDGWAEGIREVALVNEEWSRTARVSAAGRFEFDKVPSGPVRLRLRSDEGAYLTPGFEV</sequence>
<organism evidence="1 2">
    <name type="scientific">Ruania alkalisoli</name>
    <dbReference type="NCBI Taxonomy" id="2779775"/>
    <lineage>
        <taxon>Bacteria</taxon>
        <taxon>Bacillati</taxon>
        <taxon>Actinomycetota</taxon>
        <taxon>Actinomycetes</taxon>
        <taxon>Micrococcales</taxon>
        <taxon>Ruaniaceae</taxon>
        <taxon>Ruania</taxon>
    </lineage>
</organism>
<gene>
    <name evidence="1" type="ORF">IM660_12210</name>
</gene>
<dbReference type="KEGG" id="halt:IM660_12210"/>
<dbReference type="EMBL" id="CP063169">
    <property type="protein sequence ID" value="QOR69453.1"/>
    <property type="molecule type" value="Genomic_DNA"/>
</dbReference>
<accession>A0A7M1SS88</accession>